<accession>A0ABM8JLN0</accession>
<dbReference type="NCBIfam" id="TIGR03635">
    <property type="entry name" value="uS17_bact"/>
    <property type="match status" value="1"/>
</dbReference>
<dbReference type="InterPro" id="IPR019984">
    <property type="entry name" value="Ribosomal_uS17_bact/chlr"/>
</dbReference>
<keyword evidence="2 6" id="KW-0699">rRNA-binding</keyword>
<reference evidence="8" key="1">
    <citation type="journal article" date="2024" name="FEMS Microbiol. Lett.">
        <title>Genomic insights into Spiroplasma endosymbionts that induce male-killing and protective phenotypes in the pea aphid.</title>
        <authorList>
            <person name="Arai H."/>
            <person name="Legeai F."/>
            <person name="Kageyama D."/>
            <person name="Sugio A."/>
            <person name="Simon J.C."/>
        </authorList>
    </citation>
    <scope>NUCLEOTIDE SEQUENCE [LARGE SCALE GENOMIC DNA]</scope>
    <source>
        <strain evidence="8">sAp269</strain>
    </source>
</reference>
<dbReference type="GO" id="GO:0005840">
    <property type="term" value="C:ribosome"/>
    <property type="evidence" value="ECO:0007669"/>
    <property type="project" value="UniProtKB-KW"/>
</dbReference>
<dbReference type="CDD" id="cd00364">
    <property type="entry name" value="Ribosomal_uS17"/>
    <property type="match status" value="1"/>
</dbReference>
<dbReference type="Gene3D" id="2.40.50.140">
    <property type="entry name" value="Nucleic acid-binding proteins"/>
    <property type="match status" value="1"/>
</dbReference>
<evidence type="ECO:0000313" key="7">
    <source>
        <dbReference type="EMBL" id="BET38190.1"/>
    </source>
</evidence>
<comment type="subunit">
    <text evidence="6">Part of the 30S ribosomal subunit.</text>
</comment>
<dbReference type="EMBL" id="AP028955">
    <property type="protein sequence ID" value="BET38190.1"/>
    <property type="molecule type" value="Genomic_DNA"/>
</dbReference>
<dbReference type="Proteomes" id="UP001473424">
    <property type="component" value="Chromosome"/>
</dbReference>
<dbReference type="PRINTS" id="PR00973">
    <property type="entry name" value="RIBOSOMALS17"/>
</dbReference>
<dbReference type="InterPro" id="IPR000266">
    <property type="entry name" value="Ribosomal_uS17"/>
</dbReference>
<comment type="function">
    <text evidence="6">One of the primary rRNA binding proteins, it binds specifically to the 5'-end of 16S ribosomal RNA.</text>
</comment>
<dbReference type="NCBIfam" id="NF004123">
    <property type="entry name" value="PRK05610.1"/>
    <property type="match status" value="1"/>
</dbReference>
<organism evidence="7 8">
    <name type="scientific">Spiroplasma ixodetis</name>
    <dbReference type="NCBI Taxonomy" id="2141"/>
    <lineage>
        <taxon>Bacteria</taxon>
        <taxon>Bacillati</taxon>
        <taxon>Mycoplasmatota</taxon>
        <taxon>Mollicutes</taxon>
        <taxon>Entomoplasmatales</taxon>
        <taxon>Spiroplasmataceae</taxon>
        <taxon>Spiroplasma</taxon>
    </lineage>
</organism>
<keyword evidence="4 6" id="KW-0689">Ribosomal protein</keyword>
<dbReference type="Pfam" id="PF00366">
    <property type="entry name" value="Ribosomal_S17"/>
    <property type="match status" value="1"/>
</dbReference>
<evidence type="ECO:0000256" key="2">
    <source>
        <dbReference type="ARBA" id="ARBA00022730"/>
    </source>
</evidence>
<dbReference type="RefSeq" id="WP_353306887.1">
    <property type="nucleotide sequence ID" value="NZ_AP028955.1"/>
</dbReference>
<sequence>MTNIIPNKQRKTFVGIVSSDKNDKTITVVVETSKRHPMYHKSFKSTKKYHAHDETNQAKIGDKVEIISTRPLSTLKHFRLLKIIESKTNKKV</sequence>
<proteinExistence type="inferred from homology"/>
<dbReference type="SUPFAM" id="SSF50249">
    <property type="entry name" value="Nucleic acid-binding proteins"/>
    <property type="match status" value="1"/>
</dbReference>
<evidence type="ECO:0000256" key="3">
    <source>
        <dbReference type="ARBA" id="ARBA00022884"/>
    </source>
</evidence>
<evidence type="ECO:0000256" key="5">
    <source>
        <dbReference type="ARBA" id="ARBA00023274"/>
    </source>
</evidence>
<keyword evidence="3 6" id="KW-0694">RNA-binding</keyword>
<keyword evidence="8" id="KW-1185">Reference proteome</keyword>
<evidence type="ECO:0000256" key="4">
    <source>
        <dbReference type="ARBA" id="ARBA00022980"/>
    </source>
</evidence>
<dbReference type="HAMAP" id="MF_01345_B">
    <property type="entry name" value="Ribosomal_uS17_B"/>
    <property type="match status" value="1"/>
</dbReference>
<protein>
    <recommendedName>
        <fullName evidence="6">Small ribosomal subunit protein uS17</fullName>
    </recommendedName>
</protein>
<comment type="similarity">
    <text evidence="1 6">Belongs to the universal ribosomal protein uS17 family.</text>
</comment>
<evidence type="ECO:0000256" key="6">
    <source>
        <dbReference type="HAMAP-Rule" id="MF_01345"/>
    </source>
</evidence>
<gene>
    <name evidence="6 7" type="primary">rpsQ</name>
    <name evidence="7" type="ORF">SAP269_07790</name>
</gene>
<evidence type="ECO:0000313" key="8">
    <source>
        <dbReference type="Proteomes" id="UP001473424"/>
    </source>
</evidence>
<name>A0ABM8JLN0_9MOLU</name>
<dbReference type="PANTHER" id="PTHR10744:SF1">
    <property type="entry name" value="SMALL RIBOSOMAL SUBUNIT PROTEIN US17M"/>
    <property type="match status" value="1"/>
</dbReference>
<evidence type="ECO:0000256" key="1">
    <source>
        <dbReference type="ARBA" id="ARBA00010254"/>
    </source>
</evidence>
<dbReference type="PANTHER" id="PTHR10744">
    <property type="entry name" value="40S RIBOSOMAL PROTEIN S11 FAMILY MEMBER"/>
    <property type="match status" value="1"/>
</dbReference>
<keyword evidence="5 6" id="KW-0687">Ribonucleoprotein</keyword>
<dbReference type="InterPro" id="IPR012340">
    <property type="entry name" value="NA-bd_OB-fold"/>
</dbReference>